<dbReference type="PANTHER" id="PTHR16026">
    <property type="entry name" value="CARTILAGE ACIDIC PROTEIN 1"/>
    <property type="match status" value="1"/>
</dbReference>
<evidence type="ECO:0000256" key="2">
    <source>
        <dbReference type="SAM" id="MobiDB-lite"/>
    </source>
</evidence>
<name>A0ABT1XLU9_9SPHN</name>
<dbReference type="InterPro" id="IPR011519">
    <property type="entry name" value="UnbV_ASPIC"/>
</dbReference>
<sequence>MPDPLDHDASGMEGSMLRRAGRRRMAVIGAVLALIAAGLAAWDLDRERLRKMPMQEFVTQLEVRPGTVGMNAMLAELRAREKGSYLRRWAKGLRDEYRLWRDLDSAEGAAQHLRTASEMMEAGETEAAIARLEKVDRWAQAEEPDGALARDVENRLAIAYLRMGEQQNCFNNPHAGACIVPIDTGAQHKLEEGSTKAIAMLEKRVLARNPGDYQAKWLLNIAHMTLGGYPDRVPPAHLLPMPGTIEGYAGPKFANVSDLAGVDRMNNAGAAVVEDFDGDGQLDIFTTSWTLEGEVLLYLRTPDGRFVDATAQSGLAGMTGGLNAVHGDFDNDGDADIYLMRGAWGQGGQMVPNSLLRNDGKGRFEDVTVDMGLLQFEPTLSSTFADLDNDGWLDLIVANERKSRRVSGRVDIFMNRKGERFEQLPAWTPADFDCNPKSVAAGDYDGDGYPDLYVSCLREANQLFRNRGAGNGVAFEDVTAAAGVGGPVRSFASWFFDYDNDGWQDLFVAPYGAGQVTDTMARSFAGRDPGEFDPKSSSPALYRNRGDGTFEDVSEAAGLTAPNYVMGSGFGDFDNDGWLDMYWGTGASPYETIIPNTAMWNRQGTRFELITASSGLGHIQKGHGIAFGDFDRDGDADIFSQLGGAAKGDTYMNALFENLGSTNRWLSLRFEGRRSNRSAIGAVVKVEVSDSAGRRRELWRVVNTGGSFGSSALTQLVGLGDVARVERVTVRWPATGIEQSFDGMAPNRSYRIVEGQAAVQPVATKLAPFKRLPGKRDHSGH</sequence>
<dbReference type="InterPro" id="IPR013517">
    <property type="entry name" value="FG-GAP"/>
</dbReference>
<feature type="domain" description="ASPIC/UnbV" evidence="3">
    <location>
        <begin position="679"/>
        <end position="750"/>
    </location>
</feature>
<evidence type="ECO:0000313" key="4">
    <source>
        <dbReference type="EMBL" id="MCR2832638.1"/>
    </source>
</evidence>
<dbReference type="RefSeq" id="WP_257594397.1">
    <property type="nucleotide sequence ID" value="NZ_JANKHH010000001.1"/>
</dbReference>
<dbReference type="Proteomes" id="UP001206067">
    <property type="component" value="Unassembled WGS sequence"/>
</dbReference>
<dbReference type="EMBL" id="JANKHH010000001">
    <property type="protein sequence ID" value="MCR2832638.1"/>
    <property type="molecule type" value="Genomic_DNA"/>
</dbReference>
<gene>
    <name evidence="4" type="ORF">NSO95_01650</name>
</gene>
<dbReference type="InterPro" id="IPR028994">
    <property type="entry name" value="Integrin_alpha_N"/>
</dbReference>
<dbReference type="PANTHER" id="PTHR16026:SF0">
    <property type="entry name" value="CARTILAGE ACIDIC PROTEIN 1"/>
    <property type="match status" value="1"/>
</dbReference>
<dbReference type="Pfam" id="PF13517">
    <property type="entry name" value="FG-GAP_3"/>
    <property type="match status" value="3"/>
</dbReference>
<dbReference type="SUPFAM" id="SSF69318">
    <property type="entry name" value="Integrin alpha N-terminal domain"/>
    <property type="match status" value="2"/>
</dbReference>
<protein>
    <submittedName>
        <fullName evidence="4">CRTAC1 family protein</fullName>
    </submittedName>
</protein>
<comment type="caution">
    <text evidence="4">The sequence shown here is derived from an EMBL/GenBank/DDBJ whole genome shotgun (WGS) entry which is preliminary data.</text>
</comment>
<accession>A0ABT1XLU9</accession>
<proteinExistence type="predicted"/>
<reference evidence="4 5" key="1">
    <citation type="submission" date="2022-08" db="EMBL/GenBank/DDBJ databases">
        <title>Polyphasic taxonomy analysis of Qipengyuania sp.RS5-5.</title>
        <authorList>
            <person name="Xamxidin M."/>
            <person name="Wu M."/>
        </authorList>
    </citation>
    <scope>NUCLEOTIDE SEQUENCE [LARGE SCALE GENOMIC DNA]</scope>
    <source>
        <strain evidence="4 5">RS5-5</strain>
    </source>
</reference>
<evidence type="ECO:0000256" key="1">
    <source>
        <dbReference type="ARBA" id="ARBA00022729"/>
    </source>
</evidence>
<dbReference type="InterPro" id="IPR027039">
    <property type="entry name" value="Crtac1"/>
</dbReference>
<feature type="region of interest" description="Disordered" evidence="2">
    <location>
        <begin position="525"/>
        <end position="544"/>
    </location>
</feature>
<keyword evidence="1" id="KW-0732">Signal</keyword>
<dbReference type="Pfam" id="PF07593">
    <property type="entry name" value="UnbV_ASPIC"/>
    <property type="match status" value="1"/>
</dbReference>
<evidence type="ECO:0000259" key="3">
    <source>
        <dbReference type="Pfam" id="PF07593"/>
    </source>
</evidence>
<evidence type="ECO:0000313" key="5">
    <source>
        <dbReference type="Proteomes" id="UP001206067"/>
    </source>
</evidence>
<keyword evidence="5" id="KW-1185">Reference proteome</keyword>
<organism evidence="4 5">
    <name type="scientific">Parerythrobacter lacustris</name>
    <dbReference type="NCBI Taxonomy" id="2969984"/>
    <lineage>
        <taxon>Bacteria</taxon>
        <taxon>Pseudomonadati</taxon>
        <taxon>Pseudomonadota</taxon>
        <taxon>Alphaproteobacteria</taxon>
        <taxon>Sphingomonadales</taxon>
        <taxon>Erythrobacteraceae</taxon>
        <taxon>Parerythrobacter</taxon>
    </lineage>
</organism>
<dbReference type="Gene3D" id="2.130.10.130">
    <property type="entry name" value="Integrin alpha, N-terminal"/>
    <property type="match status" value="1"/>
</dbReference>